<dbReference type="GO" id="GO:0005524">
    <property type="term" value="F:ATP binding"/>
    <property type="evidence" value="ECO:0007669"/>
    <property type="project" value="UniProtKB-KW"/>
</dbReference>
<keyword evidence="6" id="KW-0067">ATP-binding</keyword>
<keyword evidence="3" id="KW-0808">Transferase</keyword>
<dbReference type="GO" id="GO:0035556">
    <property type="term" value="P:intracellular signal transduction"/>
    <property type="evidence" value="ECO:0007669"/>
    <property type="project" value="TreeGrafter"/>
</dbReference>
<dbReference type="Gene3D" id="1.10.510.10">
    <property type="entry name" value="Transferase(Phosphotransferase) domain 1"/>
    <property type="match status" value="1"/>
</dbReference>
<evidence type="ECO:0000259" key="10">
    <source>
        <dbReference type="PROSITE" id="PS50011"/>
    </source>
</evidence>
<dbReference type="EC" id="2.7.11.1" evidence="1"/>
<dbReference type="PROSITE" id="PS00108">
    <property type="entry name" value="PROTEIN_KINASE_ST"/>
    <property type="match status" value="1"/>
</dbReference>
<keyword evidence="9" id="KW-0812">Transmembrane</keyword>
<evidence type="ECO:0000256" key="7">
    <source>
        <dbReference type="ARBA" id="ARBA00047899"/>
    </source>
</evidence>
<dbReference type="AlphaFoldDB" id="A0A9P7EDP5"/>
<dbReference type="PANTHER" id="PTHR24356:SF418">
    <property type="entry name" value="SERINE_THREONINE-PROTEIN KINASE WARTS"/>
    <property type="match status" value="1"/>
</dbReference>
<keyword evidence="9" id="KW-0472">Membrane</keyword>
<keyword evidence="4" id="KW-0547">Nucleotide-binding</keyword>
<evidence type="ECO:0000313" key="11">
    <source>
        <dbReference type="EMBL" id="KAG1818997.1"/>
    </source>
</evidence>
<evidence type="ECO:0000256" key="3">
    <source>
        <dbReference type="ARBA" id="ARBA00022679"/>
    </source>
</evidence>
<dbReference type="SUPFAM" id="SSF56112">
    <property type="entry name" value="Protein kinase-like (PK-like)"/>
    <property type="match status" value="1"/>
</dbReference>
<dbReference type="InterPro" id="IPR050236">
    <property type="entry name" value="Ser_Thr_kinase_AGC"/>
</dbReference>
<proteinExistence type="predicted"/>
<reference evidence="11" key="1">
    <citation type="journal article" date="2020" name="New Phytol.">
        <title>Comparative genomics reveals dynamic genome evolution in host specialist ectomycorrhizal fungi.</title>
        <authorList>
            <person name="Lofgren L.A."/>
            <person name="Nguyen N.H."/>
            <person name="Vilgalys R."/>
            <person name="Ruytinx J."/>
            <person name="Liao H.L."/>
            <person name="Branco S."/>
            <person name="Kuo A."/>
            <person name="LaButti K."/>
            <person name="Lipzen A."/>
            <person name="Andreopoulos W."/>
            <person name="Pangilinan J."/>
            <person name="Riley R."/>
            <person name="Hundley H."/>
            <person name="Na H."/>
            <person name="Barry K."/>
            <person name="Grigoriev I.V."/>
            <person name="Stajich J.E."/>
            <person name="Kennedy P.G."/>
        </authorList>
    </citation>
    <scope>NUCLEOTIDE SEQUENCE</scope>
    <source>
        <strain evidence="11">MN1</strain>
    </source>
</reference>
<feature type="domain" description="Protein kinase" evidence="10">
    <location>
        <begin position="177"/>
        <end position="455"/>
    </location>
</feature>
<dbReference type="Proteomes" id="UP000807769">
    <property type="component" value="Unassembled WGS sequence"/>
</dbReference>
<keyword evidence="5 11" id="KW-0418">Kinase</keyword>
<dbReference type="Pfam" id="PF00069">
    <property type="entry name" value="Pkinase"/>
    <property type="match status" value="1"/>
</dbReference>
<keyword evidence="12" id="KW-1185">Reference proteome</keyword>
<organism evidence="11 12">
    <name type="scientific">Suillus subaureus</name>
    <dbReference type="NCBI Taxonomy" id="48587"/>
    <lineage>
        <taxon>Eukaryota</taxon>
        <taxon>Fungi</taxon>
        <taxon>Dikarya</taxon>
        <taxon>Basidiomycota</taxon>
        <taxon>Agaricomycotina</taxon>
        <taxon>Agaricomycetes</taxon>
        <taxon>Agaricomycetidae</taxon>
        <taxon>Boletales</taxon>
        <taxon>Suillineae</taxon>
        <taxon>Suillaceae</taxon>
        <taxon>Suillus</taxon>
    </lineage>
</organism>
<feature type="transmembrane region" description="Helical" evidence="9">
    <location>
        <begin position="6"/>
        <end position="25"/>
    </location>
</feature>
<comment type="catalytic activity">
    <reaction evidence="8">
        <text>L-seryl-[protein] + ATP = O-phospho-L-seryl-[protein] + ADP + H(+)</text>
        <dbReference type="Rhea" id="RHEA:17989"/>
        <dbReference type="Rhea" id="RHEA-COMP:9863"/>
        <dbReference type="Rhea" id="RHEA-COMP:11604"/>
        <dbReference type="ChEBI" id="CHEBI:15378"/>
        <dbReference type="ChEBI" id="CHEBI:29999"/>
        <dbReference type="ChEBI" id="CHEBI:30616"/>
        <dbReference type="ChEBI" id="CHEBI:83421"/>
        <dbReference type="ChEBI" id="CHEBI:456216"/>
        <dbReference type="EC" id="2.7.11.1"/>
    </reaction>
</comment>
<dbReference type="InterPro" id="IPR008271">
    <property type="entry name" value="Ser/Thr_kinase_AS"/>
</dbReference>
<evidence type="ECO:0000256" key="9">
    <source>
        <dbReference type="SAM" id="Phobius"/>
    </source>
</evidence>
<dbReference type="InterPro" id="IPR011009">
    <property type="entry name" value="Kinase-like_dom_sf"/>
</dbReference>
<dbReference type="SMART" id="SM00220">
    <property type="entry name" value="S_TKc"/>
    <property type="match status" value="1"/>
</dbReference>
<comment type="caution">
    <text evidence="11">The sequence shown here is derived from an EMBL/GenBank/DDBJ whole genome shotgun (WGS) entry which is preliminary data.</text>
</comment>
<evidence type="ECO:0000256" key="5">
    <source>
        <dbReference type="ARBA" id="ARBA00022777"/>
    </source>
</evidence>
<name>A0A9P7EDP5_9AGAM</name>
<dbReference type="GeneID" id="64629259"/>
<dbReference type="GO" id="GO:0004674">
    <property type="term" value="F:protein serine/threonine kinase activity"/>
    <property type="evidence" value="ECO:0007669"/>
    <property type="project" value="UniProtKB-KW"/>
</dbReference>
<dbReference type="PANTHER" id="PTHR24356">
    <property type="entry name" value="SERINE/THREONINE-PROTEIN KINASE"/>
    <property type="match status" value="1"/>
</dbReference>
<evidence type="ECO:0000256" key="6">
    <source>
        <dbReference type="ARBA" id="ARBA00022840"/>
    </source>
</evidence>
<dbReference type="OrthoDB" id="10252171at2759"/>
<dbReference type="PROSITE" id="PS50011">
    <property type="entry name" value="PROTEIN_KINASE_DOM"/>
    <property type="match status" value="1"/>
</dbReference>
<keyword evidence="2" id="KW-0723">Serine/threonine-protein kinase</keyword>
<keyword evidence="9" id="KW-1133">Transmembrane helix</keyword>
<evidence type="ECO:0000256" key="2">
    <source>
        <dbReference type="ARBA" id="ARBA00022527"/>
    </source>
</evidence>
<evidence type="ECO:0000256" key="8">
    <source>
        <dbReference type="ARBA" id="ARBA00048679"/>
    </source>
</evidence>
<evidence type="ECO:0000256" key="1">
    <source>
        <dbReference type="ARBA" id="ARBA00012513"/>
    </source>
</evidence>
<sequence length="523" mass="58898">MYTDPSLINSILYLVLIPVITMLTGDRFCLGPKVTLKLTTLSSSSEPQLVYSGSCTSGPPYPQDAVPVKIDIFSCEGQHTERLQDSSYFGNSASALRPREKLASLTNALQTPQAGSHALDIMPLPIAVPPVKSQSGISEDINLANISCGLQHPSDCKPIDPSPVPARALMPSVRGSFRKLCMLQEGGFATAWAAEDISSGRLLCLKVFRKKRLKHNRTEEGLLNELDVYKHISSEQETFPAGKMFLMELEMSFQTRRDICFAMELMANDLLYYMTRESAYCSANARRWSAQMALGINALHCMGIIHRDIKAENILIDIRENVRIADFGLCYMHEKPLDRQWRYSSDVTGTTQCMAPEMLHNRKNPRPTKYGITVDWWSFGCVLYELVCPNHQTLFATEKATVDYVTWHRKLSNTVKLFPAFERLDSSVAGSVAGLLRPLALMRYGFEDLTMHPWFENDDMSEFHDAPNRALRRAEWPHMRPNLQGQTKAAVILTPLTAWPRGRRSKRFLDVDWINPNSSGVVS</sequence>
<dbReference type="RefSeq" id="XP_041194674.1">
    <property type="nucleotide sequence ID" value="XM_041335242.1"/>
</dbReference>
<protein>
    <recommendedName>
        <fullName evidence="1">non-specific serine/threonine protein kinase</fullName>
        <ecNumber evidence="1">2.7.11.1</ecNumber>
    </recommendedName>
</protein>
<comment type="catalytic activity">
    <reaction evidence="7">
        <text>L-threonyl-[protein] + ATP = O-phospho-L-threonyl-[protein] + ADP + H(+)</text>
        <dbReference type="Rhea" id="RHEA:46608"/>
        <dbReference type="Rhea" id="RHEA-COMP:11060"/>
        <dbReference type="Rhea" id="RHEA-COMP:11605"/>
        <dbReference type="ChEBI" id="CHEBI:15378"/>
        <dbReference type="ChEBI" id="CHEBI:30013"/>
        <dbReference type="ChEBI" id="CHEBI:30616"/>
        <dbReference type="ChEBI" id="CHEBI:61977"/>
        <dbReference type="ChEBI" id="CHEBI:456216"/>
        <dbReference type="EC" id="2.7.11.1"/>
    </reaction>
</comment>
<accession>A0A9P7EDP5</accession>
<gene>
    <name evidence="11" type="ORF">BJ212DRAFT_1343761</name>
</gene>
<evidence type="ECO:0000313" key="12">
    <source>
        <dbReference type="Proteomes" id="UP000807769"/>
    </source>
</evidence>
<dbReference type="InterPro" id="IPR000719">
    <property type="entry name" value="Prot_kinase_dom"/>
</dbReference>
<dbReference type="EMBL" id="JABBWG010000010">
    <property type="protein sequence ID" value="KAG1818997.1"/>
    <property type="molecule type" value="Genomic_DNA"/>
</dbReference>
<evidence type="ECO:0000256" key="4">
    <source>
        <dbReference type="ARBA" id="ARBA00022741"/>
    </source>
</evidence>
<dbReference type="Gene3D" id="3.30.200.20">
    <property type="entry name" value="Phosphorylase Kinase, domain 1"/>
    <property type="match status" value="1"/>
</dbReference>